<evidence type="ECO:0000313" key="2">
    <source>
        <dbReference type="EMBL" id="MBM7799379.1"/>
    </source>
</evidence>
<gene>
    <name evidence="2" type="ORF">JOE57_002300</name>
</gene>
<accession>A0ABS2RK43</accession>
<dbReference type="EMBL" id="JAFBCF010000001">
    <property type="protein sequence ID" value="MBM7799379.1"/>
    <property type="molecule type" value="Genomic_DNA"/>
</dbReference>
<evidence type="ECO:0000256" key="1">
    <source>
        <dbReference type="SAM" id="MobiDB-lite"/>
    </source>
</evidence>
<organism evidence="2 3">
    <name type="scientific">Microlunatus panaciterrae</name>
    <dbReference type="NCBI Taxonomy" id="400768"/>
    <lineage>
        <taxon>Bacteria</taxon>
        <taxon>Bacillati</taxon>
        <taxon>Actinomycetota</taxon>
        <taxon>Actinomycetes</taxon>
        <taxon>Propionibacteriales</taxon>
        <taxon>Propionibacteriaceae</taxon>
        <taxon>Microlunatus</taxon>
    </lineage>
</organism>
<comment type="caution">
    <text evidence="2">The sequence shown here is derived from an EMBL/GenBank/DDBJ whole genome shotgun (WGS) entry which is preliminary data.</text>
</comment>
<keyword evidence="3" id="KW-1185">Reference proteome</keyword>
<protein>
    <submittedName>
        <fullName evidence="2">Uncharacterized protein</fullName>
    </submittedName>
</protein>
<proteinExistence type="predicted"/>
<dbReference type="Proteomes" id="UP000704762">
    <property type="component" value="Unassembled WGS sequence"/>
</dbReference>
<feature type="region of interest" description="Disordered" evidence="1">
    <location>
        <begin position="165"/>
        <end position="198"/>
    </location>
</feature>
<dbReference type="RefSeq" id="WP_204918092.1">
    <property type="nucleotide sequence ID" value="NZ_BAAAQP010000003.1"/>
</dbReference>
<reference evidence="2 3" key="1">
    <citation type="submission" date="2021-01" db="EMBL/GenBank/DDBJ databases">
        <title>Sequencing the genomes of 1000 actinobacteria strains.</title>
        <authorList>
            <person name="Klenk H.-P."/>
        </authorList>
    </citation>
    <scope>NUCLEOTIDE SEQUENCE [LARGE SCALE GENOMIC DNA]</scope>
    <source>
        <strain evidence="2 3">DSM 18662</strain>
    </source>
</reference>
<feature type="compositionally biased region" description="Basic residues" evidence="1">
    <location>
        <begin position="188"/>
        <end position="198"/>
    </location>
</feature>
<feature type="compositionally biased region" description="Basic residues" evidence="1">
    <location>
        <begin position="165"/>
        <end position="179"/>
    </location>
</feature>
<sequence length="198" mass="21762">MDRWHHAGGLPWLYRPALGEGTVAAVVLGRGYAHQQVDQLGSLDAAAEVVRLTLSRPMERSAGGVREAAVRVDVGLYETTVQLRGEPETVRSGLLRLDTMLRDPVLLGLEHEQASRLDHPFAGWGSELAVWFGAGPAALSTEFRPRLRPSEEVVTEALRSLHPTRSRSRWSGCGHRKSSRPSAVHSLSRGRRYTAARS</sequence>
<name>A0ABS2RK43_9ACTN</name>
<evidence type="ECO:0000313" key="3">
    <source>
        <dbReference type="Proteomes" id="UP000704762"/>
    </source>
</evidence>